<evidence type="ECO:0000313" key="2">
    <source>
        <dbReference type="Proteomes" id="UP000623440"/>
    </source>
</evidence>
<keyword evidence="2" id="KW-1185">Reference proteome</keyword>
<reference evidence="1 2" key="1">
    <citation type="journal article" date="2020" name="ISME J.">
        <title>Comparative genomics reveals insights into cyanobacterial evolution and habitat adaptation.</title>
        <authorList>
            <person name="Chen M.Y."/>
            <person name="Teng W.K."/>
            <person name="Zhao L."/>
            <person name="Hu C.X."/>
            <person name="Zhou Y.K."/>
            <person name="Han B.P."/>
            <person name="Song L.R."/>
            <person name="Shu W.S."/>
        </authorList>
    </citation>
    <scope>NUCLEOTIDE SEQUENCE [LARGE SCALE GENOMIC DNA]</scope>
    <source>
        <strain evidence="1 2">FACHB-838</strain>
    </source>
</reference>
<organism evidence="1 2">
    <name type="scientific">Nostoc flagelliforme FACHB-838</name>
    <dbReference type="NCBI Taxonomy" id="2692904"/>
    <lineage>
        <taxon>Bacteria</taxon>
        <taxon>Bacillati</taxon>
        <taxon>Cyanobacteriota</taxon>
        <taxon>Cyanophyceae</taxon>
        <taxon>Nostocales</taxon>
        <taxon>Nostocaceae</taxon>
        <taxon>Nostoc</taxon>
    </lineage>
</organism>
<sequence length="138" mass="16147">MRTKFLILIATSFLTVLLGLVYVDFSDYFVIASKDVVGRIYVKKINVSLGREYYVSISESRWKKYNEKKDFLFTQYDPKVFLKLSHDSLFVYSTVLASNVPEDFNSKYIVVLQKLSAKQLDSIRRIPHFLRADLVEFP</sequence>
<comment type="caution">
    <text evidence="1">The sequence shown here is derived from an EMBL/GenBank/DDBJ whole genome shotgun (WGS) entry which is preliminary data.</text>
</comment>
<protein>
    <submittedName>
        <fullName evidence="1">Uncharacterized protein</fullName>
    </submittedName>
</protein>
<proteinExistence type="predicted"/>
<evidence type="ECO:0000313" key="1">
    <source>
        <dbReference type="EMBL" id="MBD2535625.1"/>
    </source>
</evidence>
<name>A0ABR8E2Y3_9NOSO</name>
<dbReference type="EMBL" id="JACJSI010000303">
    <property type="protein sequence ID" value="MBD2535625.1"/>
    <property type="molecule type" value="Genomic_DNA"/>
</dbReference>
<dbReference type="RefSeq" id="WP_190946437.1">
    <property type="nucleotide sequence ID" value="NZ_JACJSI010000303.1"/>
</dbReference>
<gene>
    <name evidence="1" type="ORF">H6G97_42120</name>
</gene>
<accession>A0ABR8E2Y3</accession>
<dbReference type="Proteomes" id="UP000623440">
    <property type="component" value="Unassembled WGS sequence"/>
</dbReference>